<protein>
    <submittedName>
        <fullName evidence="8">Anaerobic ribonucleoside-triphosphate reductase activating protein</fullName>
    </submittedName>
</protein>
<dbReference type="CDD" id="cd01335">
    <property type="entry name" value="Radical_SAM"/>
    <property type="match status" value="1"/>
</dbReference>
<dbReference type="SFLD" id="SFLDS00029">
    <property type="entry name" value="Radical_SAM"/>
    <property type="match status" value="1"/>
</dbReference>
<dbReference type="GO" id="GO:0046872">
    <property type="term" value="F:metal ion binding"/>
    <property type="evidence" value="ECO:0007669"/>
    <property type="project" value="UniProtKB-KW"/>
</dbReference>
<keyword evidence="6" id="KW-0411">Iron-sulfur</keyword>
<name>A0A940IC89_9FIRM</name>
<dbReference type="PANTHER" id="PTHR30352:SF13">
    <property type="entry name" value="GLYCYL-RADICAL ENZYME ACTIVATING ENZYME YJJW-RELATED"/>
    <property type="match status" value="1"/>
</dbReference>
<dbReference type="Proteomes" id="UP000727857">
    <property type="component" value="Unassembled WGS sequence"/>
</dbReference>
<reference evidence="8" key="2">
    <citation type="journal article" date="2021" name="PeerJ">
        <title>Extensive microbial diversity within the chicken gut microbiome revealed by metagenomics and culture.</title>
        <authorList>
            <person name="Gilroy R."/>
            <person name="Ravi A."/>
            <person name="Getino M."/>
            <person name="Pursley I."/>
            <person name="Horton D.L."/>
            <person name="Alikhan N.F."/>
            <person name="Baker D."/>
            <person name="Gharbi K."/>
            <person name="Hall N."/>
            <person name="Watson M."/>
            <person name="Adriaenssens E.M."/>
            <person name="Foster-Nyarko E."/>
            <person name="Jarju S."/>
            <person name="Secka A."/>
            <person name="Antonio M."/>
            <person name="Oren A."/>
            <person name="Chaudhuri R.R."/>
            <person name="La Ragione R."/>
            <person name="Hildebrand F."/>
            <person name="Pallen M.J."/>
        </authorList>
    </citation>
    <scope>NUCLEOTIDE SEQUENCE</scope>
    <source>
        <strain evidence="8">517</strain>
    </source>
</reference>
<evidence type="ECO:0000259" key="7">
    <source>
        <dbReference type="PROSITE" id="PS51918"/>
    </source>
</evidence>
<keyword evidence="2" id="KW-0004">4Fe-4S</keyword>
<dbReference type="SUPFAM" id="SSF102114">
    <property type="entry name" value="Radical SAM enzymes"/>
    <property type="match status" value="1"/>
</dbReference>
<comment type="caution">
    <text evidence="8">The sequence shown here is derived from an EMBL/GenBank/DDBJ whole genome shotgun (WGS) entry which is preliminary data.</text>
</comment>
<keyword evidence="5" id="KW-0408">Iron</keyword>
<evidence type="ECO:0000256" key="2">
    <source>
        <dbReference type="ARBA" id="ARBA00022485"/>
    </source>
</evidence>
<dbReference type="PANTHER" id="PTHR30352">
    <property type="entry name" value="PYRUVATE FORMATE-LYASE-ACTIVATING ENZYME"/>
    <property type="match status" value="1"/>
</dbReference>
<dbReference type="InterPro" id="IPR012840">
    <property type="entry name" value="NrdG2"/>
</dbReference>
<dbReference type="AlphaFoldDB" id="A0A940IC89"/>
<sequence length="226" mass="25226">MVIKGLRKLTLLDFPDKVACIVYTGGCNFRCPFCQNAVLVEGGGEYVSDEEFFAFLKERKGRLDGVCITGGEPLIQKGIAEFAEACKYLGYAVKVDTNGYMPDVLEDMFKRKCLDYVAMDVKNSAPKYALTAGLPGLDISRINRSIDLIMNSGVDYEFRTTVVKEFHDENDFHEIGKRLKGAKRCYLQKFRDEGGTLMAGLTAPADAEMSKYSEILSAYVDEVNIR</sequence>
<proteinExistence type="predicted"/>
<dbReference type="EMBL" id="JADINF010000052">
    <property type="protein sequence ID" value="MBO8423804.1"/>
    <property type="molecule type" value="Genomic_DNA"/>
</dbReference>
<dbReference type="PROSITE" id="PS51918">
    <property type="entry name" value="RADICAL_SAM"/>
    <property type="match status" value="1"/>
</dbReference>
<evidence type="ECO:0000256" key="3">
    <source>
        <dbReference type="ARBA" id="ARBA00022691"/>
    </source>
</evidence>
<evidence type="ECO:0000256" key="1">
    <source>
        <dbReference type="ARBA" id="ARBA00001966"/>
    </source>
</evidence>
<accession>A0A940IC89</accession>
<dbReference type="NCBIfam" id="TIGR02495">
    <property type="entry name" value="NrdG2"/>
    <property type="match status" value="1"/>
</dbReference>
<dbReference type="InterPro" id="IPR058240">
    <property type="entry name" value="rSAM_sf"/>
</dbReference>
<organism evidence="8 9">
    <name type="scientific">Candidatus Stercoripulliclostridium pullicola</name>
    <dbReference type="NCBI Taxonomy" id="2840953"/>
    <lineage>
        <taxon>Bacteria</taxon>
        <taxon>Bacillati</taxon>
        <taxon>Bacillota</taxon>
        <taxon>Clostridia</taxon>
        <taxon>Eubacteriales</taxon>
        <taxon>Candidatus Stercoripulliclostridium</taxon>
    </lineage>
</organism>
<dbReference type="SFLD" id="SFLDG01094">
    <property type="entry name" value="Uncharacterised_Radical_SAM_Su"/>
    <property type="match status" value="1"/>
</dbReference>
<dbReference type="GO" id="GO:0003824">
    <property type="term" value="F:catalytic activity"/>
    <property type="evidence" value="ECO:0007669"/>
    <property type="project" value="InterPro"/>
</dbReference>
<dbReference type="Pfam" id="PF04055">
    <property type="entry name" value="Radical_SAM"/>
    <property type="match status" value="1"/>
</dbReference>
<dbReference type="InterPro" id="IPR007197">
    <property type="entry name" value="rSAM"/>
</dbReference>
<dbReference type="InterPro" id="IPR013785">
    <property type="entry name" value="Aldolase_TIM"/>
</dbReference>
<comment type="cofactor">
    <cofactor evidence="1">
        <name>[4Fe-4S] cluster</name>
        <dbReference type="ChEBI" id="CHEBI:49883"/>
    </cofactor>
</comment>
<evidence type="ECO:0000256" key="6">
    <source>
        <dbReference type="ARBA" id="ARBA00023014"/>
    </source>
</evidence>
<keyword evidence="3" id="KW-0949">S-adenosyl-L-methionine</keyword>
<evidence type="ECO:0000313" key="8">
    <source>
        <dbReference type="EMBL" id="MBO8423804.1"/>
    </source>
</evidence>
<gene>
    <name evidence="8" type="ORF">IAB16_02090</name>
</gene>
<keyword evidence="4" id="KW-0479">Metal-binding</keyword>
<evidence type="ECO:0000313" key="9">
    <source>
        <dbReference type="Proteomes" id="UP000727857"/>
    </source>
</evidence>
<evidence type="ECO:0000256" key="4">
    <source>
        <dbReference type="ARBA" id="ARBA00022723"/>
    </source>
</evidence>
<dbReference type="Gene3D" id="3.20.20.70">
    <property type="entry name" value="Aldolase class I"/>
    <property type="match status" value="1"/>
</dbReference>
<dbReference type="InterPro" id="IPR034457">
    <property type="entry name" value="Organic_radical-activating"/>
</dbReference>
<feature type="domain" description="Radical SAM core" evidence="7">
    <location>
        <begin position="13"/>
        <end position="226"/>
    </location>
</feature>
<evidence type="ECO:0000256" key="5">
    <source>
        <dbReference type="ARBA" id="ARBA00023004"/>
    </source>
</evidence>
<dbReference type="GO" id="GO:0051539">
    <property type="term" value="F:4 iron, 4 sulfur cluster binding"/>
    <property type="evidence" value="ECO:0007669"/>
    <property type="project" value="UniProtKB-KW"/>
</dbReference>
<reference evidence="8" key="1">
    <citation type="submission" date="2020-10" db="EMBL/GenBank/DDBJ databases">
        <authorList>
            <person name="Gilroy R."/>
        </authorList>
    </citation>
    <scope>NUCLEOTIDE SEQUENCE</scope>
    <source>
        <strain evidence="8">517</strain>
    </source>
</reference>